<keyword evidence="4 12" id="KW-0812">Transmembrane</keyword>
<dbReference type="GO" id="GO:0045259">
    <property type="term" value="C:proton-transporting ATP synthase complex"/>
    <property type="evidence" value="ECO:0007669"/>
    <property type="project" value="UniProtKB-KW"/>
</dbReference>
<comment type="subunit">
    <text evidence="12">F-type ATPases have 2 components, F(1) - the catalytic core - and F(0) - the membrane proton channel. F(1) has five subunits: alpha(3), beta(3), gamma(1), delta(1), epsilon(1). F(0) has three main subunits: a(1), b(2) and c(10-14). The alpha and beta chains form an alternating ring which encloses part of the gamma chain. F(1) is attached to F(0) by a central stalk formed by the gamma and epsilon chains, while a peripheral stalk is formed by the delta and b chains.</text>
</comment>
<keyword evidence="3 12" id="KW-0138">CF(0)</keyword>
<protein>
    <recommendedName>
        <fullName evidence="12">ATP synthase subunit b</fullName>
    </recommendedName>
    <alternativeName>
        <fullName evidence="12">ATP synthase F(0) sector subunit b</fullName>
    </alternativeName>
    <alternativeName>
        <fullName evidence="12">ATPase subunit I</fullName>
    </alternativeName>
    <alternativeName>
        <fullName evidence="12">F-type ATPase subunit b</fullName>
        <shortName evidence="12">F-ATPase subunit b</shortName>
    </alternativeName>
</protein>
<dbReference type="GO" id="GO:0046961">
    <property type="term" value="F:proton-transporting ATPase activity, rotational mechanism"/>
    <property type="evidence" value="ECO:0007669"/>
    <property type="project" value="TreeGrafter"/>
</dbReference>
<sequence length="173" mass="19280">MSELFHQLGVDWKLLLSQGVNFLILLGVLTFFLFRPLLKVMEERKKKIELGFKVGKEAEERLLAIDKMKEEKLGEAEKTAFEIVKKSETDAKSGADKIIAEGGKKAEDLLKEAGQIAERRQEEAYLALIREAKTLVRAAIIKTVELDPKVVDEALVSRAVNEVASLAVKASKT</sequence>
<evidence type="ECO:0000256" key="10">
    <source>
        <dbReference type="ARBA" id="ARBA00025198"/>
    </source>
</evidence>
<evidence type="ECO:0000256" key="2">
    <source>
        <dbReference type="ARBA" id="ARBA00022448"/>
    </source>
</evidence>
<comment type="function">
    <text evidence="12">Component of the F(0) channel, it forms part of the peripheral stalk, linking F(1) to F(0).</text>
</comment>
<evidence type="ECO:0000256" key="5">
    <source>
        <dbReference type="ARBA" id="ARBA00022781"/>
    </source>
</evidence>
<dbReference type="Proteomes" id="UP000178425">
    <property type="component" value="Unassembled WGS sequence"/>
</dbReference>
<dbReference type="EMBL" id="MFHI01000002">
    <property type="protein sequence ID" value="OGF79445.1"/>
    <property type="molecule type" value="Genomic_DNA"/>
</dbReference>
<dbReference type="HAMAP" id="MF_01398">
    <property type="entry name" value="ATP_synth_b_bprime"/>
    <property type="match status" value="1"/>
</dbReference>
<evidence type="ECO:0000256" key="12">
    <source>
        <dbReference type="HAMAP-Rule" id="MF_01398"/>
    </source>
</evidence>
<keyword evidence="12" id="KW-1003">Cell membrane</keyword>
<keyword evidence="9 12" id="KW-0066">ATP synthesis</keyword>
<comment type="similarity">
    <text evidence="1 12 13">Belongs to the ATPase B chain family.</text>
</comment>
<evidence type="ECO:0000256" key="8">
    <source>
        <dbReference type="ARBA" id="ARBA00023136"/>
    </source>
</evidence>
<dbReference type="InterPro" id="IPR002146">
    <property type="entry name" value="ATP_synth_b/b'su_bac/chlpt"/>
</dbReference>
<dbReference type="GO" id="GO:0046933">
    <property type="term" value="F:proton-transporting ATP synthase activity, rotational mechanism"/>
    <property type="evidence" value="ECO:0007669"/>
    <property type="project" value="UniProtKB-UniRule"/>
</dbReference>
<reference evidence="14 15" key="1">
    <citation type="journal article" date="2016" name="Nat. Commun.">
        <title>Thousands of microbial genomes shed light on interconnected biogeochemical processes in an aquifer system.</title>
        <authorList>
            <person name="Anantharaman K."/>
            <person name="Brown C.T."/>
            <person name="Hug L.A."/>
            <person name="Sharon I."/>
            <person name="Castelle C.J."/>
            <person name="Probst A.J."/>
            <person name="Thomas B.C."/>
            <person name="Singh A."/>
            <person name="Wilkins M.J."/>
            <person name="Karaoz U."/>
            <person name="Brodie E.L."/>
            <person name="Williams K.H."/>
            <person name="Hubbard S.S."/>
            <person name="Banfield J.F."/>
        </authorList>
    </citation>
    <scope>NUCLEOTIDE SEQUENCE [LARGE SCALE GENOMIC DNA]</scope>
</reference>
<evidence type="ECO:0000313" key="14">
    <source>
        <dbReference type="EMBL" id="OGF79445.1"/>
    </source>
</evidence>
<dbReference type="GO" id="GO:0012505">
    <property type="term" value="C:endomembrane system"/>
    <property type="evidence" value="ECO:0007669"/>
    <property type="project" value="UniProtKB-SubCell"/>
</dbReference>
<evidence type="ECO:0000256" key="4">
    <source>
        <dbReference type="ARBA" id="ARBA00022692"/>
    </source>
</evidence>
<dbReference type="Pfam" id="PF00430">
    <property type="entry name" value="ATP-synt_B"/>
    <property type="match status" value="1"/>
</dbReference>
<keyword evidence="8 12" id="KW-0472">Membrane</keyword>
<dbReference type="PANTHER" id="PTHR33445">
    <property type="entry name" value="ATP SYNTHASE SUBUNIT B', CHLOROPLASTIC"/>
    <property type="match status" value="1"/>
</dbReference>
<evidence type="ECO:0000256" key="7">
    <source>
        <dbReference type="ARBA" id="ARBA00023065"/>
    </source>
</evidence>
<evidence type="ECO:0000256" key="11">
    <source>
        <dbReference type="ARBA" id="ARBA00037847"/>
    </source>
</evidence>
<evidence type="ECO:0000256" key="3">
    <source>
        <dbReference type="ARBA" id="ARBA00022547"/>
    </source>
</evidence>
<keyword evidence="6 12" id="KW-1133">Transmembrane helix</keyword>
<comment type="subcellular location">
    <subcellularLocation>
        <location evidence="12">Cell membrane</location>
        <topology evidence="12">Single-pass membrane protein</topology>
    </subcellularLocation>
    <subcellularLocation>
        <location evidence="11">Endomembrane system</location>
        <topology evidence="11">Single-pass membrane protein</topology>
    </subcellularLocation>
</comment>
<evidence type="ECO:0000256" key="1">
    <source>
        <dbReference type="ARBA" id="ARBA00005513"/>
    </source>
</evidence>
<comment type="caution">
    <text evidence="14">The sequence shown here is derived from an EMBL/GenBank/DDBJ whole genome shotgun (WGS) entry which is preliminary data.</text>
</comment>
<accession>A0A1F5WUW9</accession>
<organism evidence="14 15">
    <name type="scientific">Candidatus Giovannonibacteria bacterium RIFCSPHIGHO2_02_43_13</name>
    <dbReference type="NCBI Taxonomy" id="1798330"/>
    <lineage>
        <taxon>Bacteria</taxon>
        <taxon>Candidatus Giovannoniibacteriota</taxon>
    </lineage>
</organism>
<keyword evidence="5 12" id="KW-0375">Hydrogen ion transport</keyword>
<comment type="function">
    <text evidence="10 12">F(1)F(0) ATP synthase produces ATP from ADP in the presence of a proton or sodium gradient. F-type ATPases consist of two structural domains, F(1) containing the extramembraneous catalytic core and F(0) containing the membrane proton channel, linked together by a central stalk and a peripheral stalk. During catalysis, ATP synthesis in the catalytic domain of F(1) is coupled via a rotary mechanism of the central stalk subunits to proton translocation.</text>
</comment>
<dbReference type="GO" id="GO:0005886">
    <property type="term" value="C:plasma membrane"/>
    <property type="evidence" value="ECO:0007669"/>
    <property type="project" value="UniProtKB-SubCell"/>
</dbReference>
<keyword evidence="7 12" id="KW-0406">Ion transport</keyword>
<evidence type="ECO:0000313" key="15">
    <source>
        <dbReference type="Proteomes" id="UP000178425"/>
    </source>
</evidence>
<evidence type="ECO:0000256" key="9">
    <source>
        <dbReference type="ARBA" id="ARBA00023310"/>
    </source>
</evidence>
<dbReference type="PANTHER" id="PTHR33445:SF2">
    <property type="entry name" value="ATP SYNTHASE SUBUNIT B', CHLOROPLASTIC"/>
    <property type="match status" value="1"/>
</dbReference>
<dbReference type="CDD" id="cd06503">
    <property type="entry name" value="ATP-synt_Fo_b"/>
    <property type="match status" value="1"/>
</dbReference>
<evidence type="ECO:0000256" key="6">
    <source>
        <dbReference type="ARBA" id="ARBA00022989"/>
    </source>
</evidence>
<feature type="transmembrane region" description="Helical" evidence="12">
    <location>
        <begin position="20"/>
        <end position="38"/>
    </location>
</feature>
<keyword evidence="2 12" id="KW-0813">Transport</keyword>
<proteinExistence type="inferred from homology"/>
<gene>
    <name evidence="12" type="primary">atpF</name>
    <name evidence="14" type="ORF">A2W54_01720</name>
</gene>
<dbReference type="InterPro" id="IPR050059">
    <property type="entry name" value="ATP_synthase_B_chain"/>
</dbReference>
<name>A0A1F5WUW9_9BACT</name>
<evidence type="ECO:0000256" key="13">
    <source>
        <dbReference type="RuleBase" id="RU003848"/>
    </source>
</evidence>
<dbReference type="AlphaFoldDB" id="A0A1F5WUW9"/>